<feature type="compositionally biased region" description="Acidic residues" evidence="1">
    <location>
        <begin position="108"/>
        <end position="121"/>
    </location>
</feature>
<name>A0A9X1D9H2_9SPHN</name>
<evidence type="ECO:0000313" key="2">
    <source>
        <dbReference type="EMBL" id="MBT2185706.1"/>
    </source>
</evidence>
<accession>A0A9X1D9H2</accession>
<sequence length="121" mass="14069">MSKPVRFRVHVSEPFDFERWNESADLFGTSADCQNEEADEWMIELEGWFRFNEADYDVVLVAPRYVGEHLSRVFDSILGFPVRIAHRTPDGWHFAMAGMLSQAPSPPEENEQDDDQDFDEL</sequence>
<organism evidence="2 3">
    <name type="scientific">Sphingobium nicotianae</name>
    <dbReference type="NCBI Taxonomy" id="2782607"/>
    <lineage>
        <taxon>Bacteria</taxon>
        <taxon>Pseudomonadati</taxon>
        <taxon>Pseudomonadota</taxon>
        <taxon>Alphaproteobacteria</taxon>
        <taxon>Sphingomonadales</taxon>
        <taxon>Sphingomonadaceae</taxon>
        <taxon>Sphingobium</taxon>
    </lineage>
</organism>
<keyword evidence="3" id="KW-1185">Reference proteome</keyword>
<gene>
    <name evidence="2" type="ORF">KK488_01970</name>
</gene>
<dbReference type="EMBL" id="JAHGAW010000001">
    <property type="protein sequence ID" value="MBT2185706.1"/>
    <property type="molecule type" value="Genomic_DNA"/>
</dbReference>
<evidence type="ECO:0000256" key="1">
    <source>
        <dbReference type="SAM" id="MobiDB-lite"/>
    </source>
</evidence>
<dbReference type="Proteomes" id="UP001138757">
    <property type="component" value="Unassembled WGS sequence"/>
</dbReference>
<dbReference type="AlphaFoldDB" id="A0A9X1D9H2"/>
<proteinExistence type="predicted"/>
<comment type="caution">
    <text evidence="2">The sequence shown here is derived from an EMBL/GenBank/DDBJ whole genome shotgun (WGS) entry which is preliminary data.</text>
</comment>
<reference evidence="2" key="1">
    <citation type="submission" date="2021-05" db="EMBL/GenBank/DDBJ databases">
        <title>Genome of Sphingobium sp. strain.</title>
        <authorList>
            <person name="Fan R."/>
        </authorList>
    </citation>
    <scope>NUCLEOTIDE SEQUENCE</scope>
    <source>
        <strain evidence="2">H33</strain>
    </source>
</reference>
<dbReference type="RefSeq" id="WP_214621435.1">
    <property type="nucleotide sequence ID" value="NZ_JAHGAW010000001.1"/>
</dbReference>
<evidence type="ECO:0000313" key="3">
    <source>
        <dbReference type="Proteomes" id="UP001138757"/>
    </source>
</evidence>
<protein>
    <submittedName>
        <fullName evidence="2">Uncharacterized protein</fullName>
    </submittedName>
</protein>
<feature type="region of interest" description="Disordered" evidence="1">
    <location>
        <begin position="99"/>
        <end position="121"/>
    </location>
</feature>